<keyword evidence="2" id="KW-1185">Reference proteome</keyword>
<protein>
    <submittedName>
        <fullName evidence="1">Uncharacterized protein</fullName>
    </submittedName>
</protein>
<dbReference type="AlphaFoldDB" id="A2YX64"/>
<dbReference type="Gramene" id="BGIOSGA029018-TA">
    <property type="protein sequence ID" value="BGIOSGA029018-PA"/>
    <property type="gene ID" value="BGIOSGA029018"/>
</dbReference>
<dbReference type="Proteomes" id="UP000007015">
    <property type="component" value="Chromosome 8"/>
</dbReference>
<reference evidence="1 2" key="1">
    <citation type="journal article" date="2005" name="PLoS Biol.">
        <title>The genomes of Oryza sativa: a history of duplications.</title>
        <authorList>
            <person name="Yu J."/>
            <person name="Wang J."/>
            <person name="Lin W."/>
            <person name="Li S."/>
            <person name="Li H."/>
            <person name="Zhou J."/>
            <person name="Ni P."/>
            <person name="Dong W."/>
            <person name="Hu S."/>
            <person name="Zeng C."/>
            <person name="Zhang J."/>
            <person name="Zhang Y."/>
            <person name="Li R."/>
            <person name="Xu Z."/>
            <person name="Li S."/>
            <person name="Li X."/>
            <person name="Zheng H."/>
            <person name="Cong L."/>
            <person name="Lin L."/>
            <person name="Yin J."/>
            <person name="Geng J."/>
            <person name="Li G."/>
            <person name="Shi J."/>
            <person name="Liu J."/>
            <person name="Lv H."/>
            <person name="Li J."/>
            <person name="Wang J."/>
            <person name="Deng Y."/>
            <person name="Ran L."/>
            <person name="Shi X."/>
            <person name="Wang X."/>
            <person name="Wu Q."/>
            <person name="Li C."/>
            <person name="Ren X."/>
            <person name="Wang J."/>
            <person name="Wang X."/>
            <person name="Li D."/>
            <person name="Liu D."/>
            <person name="Zhang X."/>
            <person name="Ji Z."/>
            <person name="Zhao W."/>
            <person name="Sun Y."/>
            <person name="Zhang Z."/>
            <person name="Bao J."/>
            <person name="Han Y."/>
            <person name="Dong L."/>
            <person name="Ji J."/>
            <person name="Chen P."/>
            <person name="Wu S."/>
            <person name="Liu J."/>
            <person name="Xiao Y."/>
            <person name="Bu D."/>
            <person name="Tan J."/>
            <person name="Yang L."/>
            <person name="Ye C."/>
            <person name="Zhang J."/>
            <person name="Xu J."/>
            <person name="Zhou Y."/>
            <person name="Yu Y."/>
            <person name="Zhang B."/>
            <person name="Zhuang S."/>
            <person name="Wei H."/>
            <person name="Liu B."/>
            <person name="Lei M."/>
            <person name="Yu H."/>
            <person name="Li Y."/>
            <person name="Xu H."/>
            <person name="Wei S."/>
            <person name="He X."/>
            <person name="Fang L."/>
            <person name="Zhang Z."/>
            <person name="Zhang Y."/>
            <person name="Huang X."/>
            <person name="Su Z."/>
            <person name="Tong W."/>
            <person name="Li J."/>
            <person name="Tong Z."/>
            <person name="Li S."/>
            <person name="Ye J."/>
            <person name="Wang L."/>
            <person name="Fang L."/>
            <person name="Lei T."/>
            <person name="Chen C."/>
            <person name="Chen H."/>
            <person name="Xu Z."/>
            <person name="Li H."/>
            <person name="Huang H."/>
            <person name="Zhang F."/>
            <person name="Xu H."/>
            <person name="Li N."/>
            <person name="Zhao C."/>
            <person name="Li S."/>
            <person name="Dong L."/>
            <person name="Huang Y."/>
            <person name="Li L."/>
            <person name="Xi Y."/>
            <person name="Qi Q."/>
            <person name="Li W."/>
            <person name="Zhang B."/>
            <person name="Hu W."/>
            <person name="Zhang Y."/>
            <person name="Tian X."/>
            <person name="Jiao Y."/>
            <person name="Liang X."/>
            <person name="Jin J."/>
            <person name="Gao L."/>
            <person name="Zheng W."/>
            <person name="Hao B."/>
            <person name="Liu S."/>
            <person name="Wang W."/>
            <person name="Yuan L."/>
            <person name="Cao M."/>
            <person name="McDermott J."/>
            <person name="Samudrala R."/>
            <person name="Wang J."/>
            <person name="Wong G.K."/>
            <person name="Yang H."/>
        </authorList>
    </citation>
    <scope>NUCLEOTIDE SEQUENCE [LARGE SCALE GENOMIC DNA]</scope>
    <source>
        <strain evidence="2">cv. 93-11</strain>
    </source>
</reference>
<dbReference type="OMA" id="NFAKMGY"/>
<sequence>MSMSNFAKMGYSICGSFAAGIYVGVKLRVRQQAVERSEGKKYISNIEQNLQSLKNLYERVE</sequence>
<gene>
    <name evidence="1" type="ORF">OsI_29932</name>
</gene>
<proteinExistence type="predicted"/>
<dbReference type="HOGENOM" id="CLU_2926805_0_0_1"/>
<name>A2YX64_ORYSI</name>
<evidence type="ECO:0000313" key="1">
    <source>
        <dbReference type="EMBL" id="EAZ07675.1"/>
    </source>
</evidence>
<organism evidence="1 2">
    <name type="scientific">Oryza sativa subsp. indica</name>
    <name type="common">Rice</name>
    <dbReference type="NCBI Taxonomy" id="39946"/>
    <lineage>
        <taxon>Eukaryota</taxon>
        <taxon>Viridiplantae</taxon>
        <taxon>Streptophyta</taxon>
        <taxon>Embryophyta</taxon>
        <taxon>Tracheophyta</taxon>
        <taxon>Spermatophyta</taxon>
        <taxon>Magnoliopsida</taxon>
        <taxon>Liliopsida</taxon>
        <taxon>Poales</taxon>
        <taxon>Poaceae</taxon>
        <taxon>BOP clade</taxon>
        <taxon>Oryzoideae</taxon>
        <taxon>Oryzeae</taxon>
        <taxon>Oryzinae</taxon>
        <taxon>Oryza</taxon>
        <taxon>Oryza sativa</taxon>
    </lineage>
</organism>
<dbReference type="EMBL" id="CM000133">
    <property type="protein sequence ID" value="EAZ07675.1"/>
    <property type="molecule type" value="Genomic_DNA"/>
</dbReference>
<evidence type="ECO:0000313" key="2">
    <source>
        <dbReference type="Proteomes" id="UP000007015"/>
    </source>
</evidence>
<accession>A2YX64</accession>